<comment type="caution">
    <text evidence="5">The sequence shown here is derived from an EMBL/GenBank/DDBJ whole genome shotgun (WGS) entry which is preliminary data.</text>
</comment>
<organism evidence="5 6">
    <name type="scientific">Characodon lateralis</name>
    <dbReference type="NCBI Taxonomy" id="208331"/>
    <lineage>
        <taxon>Eukaryota</taxon>
        <taxon>Metazoa</taxon>
        <taxon>Chordata</taxon>
        <taxon>Craniata</taxon>
        <taxon>Vertebrata</taxon>
        <taxon>Euteleostomi</taxon>
        <taxon>Actinopterygii</taxon>
        <taxon>Neopterygii</taxon>
        <taxon>Teleostei</taxon>
        <taxon>Neoteleostei</taxon>
        <taxon>Acanthomorphata</taxon>
        <taxon>Ovalentaria</taxon>
        <taxon>Atherinomorphae</taxon>
        <taxon>Cyprinodontiformes</taxon>
        <taxon>Goodeidae</taxon>
        <taxon>Characodon</taxon>
    </lineage>
</organism>
<dbReference type="PANTHER" id="PTHR14882">
    <property type="entry name" value="COILED-COIL DOMAIN-CONTAINING 74A"/>
    <property type="match status" value="1"/>
</dbReference>
<dbReference type="InterPro" id="IPR039496">
    <property type="entry name" value="CCDC92/74_N"/>
</dbReference>
<evidence type="ECO:0000256" key="2">
    <source>
        <dbReference type="SAM" id="Coils"/>
    </source>
</evidence>
<evidence type="ECO:0000313" key="6">
    <source>
        <dbReference type="Proteomes" id="UP001352852"/>
    </source>
</evidence>
<dbReference type="InterPro" id="IPR040370">
    <property type="entry name" value="CCDC74A/CCDC74B/CCDC92"/>
</dbReference>
<proteinExistence type="predicted"/>
<evidence type="ECO:0000259" key="3">
    <source>
        <dbReference type="Pfam" id="PF14916"/>
    </source>
</evidence>
<name>A0ABU7E2D9_9TELE</name>
<evidence type="ECO:0000313" key="5">
    <source>
        <dbReference type="EMBL" id="MED6281457.1"/>
    </source>
</evidence>
<dbReference type="EMBL" id="JAHUTJ010043150">
    <property type="protein sequence ID" value="MED6281457.1"/>
    <property type="molecule type" value="Genomic_DNA"/>
</dbReference>
<keyword evidence="6" id="KW-1185">Reference proteome</keyword>
<dbReference type="PANTHER" id="PTHR14882:SF5">
    <property type="entry name" value="COILED-COIL DOMAIN CONTAINING 74A"/>
    <property type="match status" value="1"/>
</dbReference>
<keyword evidence="1 2" id="KW-0175">Coiled coil</keyword>
<feature type="domain" description="CCDC92/74 N-terminal" evidence="3">
    <location>
        <begin position="67"/>
        <end position="117"/>
    </location>
</feature>
<dbReference type="Pfam" id="PF14917">
    <property type="entry name" value="CCDC74_C"/>
    <property type="match status" value="1"/>
</dbReference>
<feature type="domain" description="Coiled coil protein 74 C-terminal" evidence="4">
    <location>
        <begin position="193"/>
        <end position="308"/>
    </location>
</feature>
<accession>A0ABU7E2D9</accession>
<evidence type="ECO:0000259" key="4">
    <source>
        <dbReference type="Pfam" id="PF14917"/>
    </source>
</evidence>
<dbReference type="InterPro" id="IPR029422">
    <property type="entry name" value="CCDC74_C"/>
</dbReference>
<protein>
    <recommendedName>
        <fullName evidence="7">Coiled-coil domain containing 74A</fullName>
    </recommendedName>
</protein>
<dbReference type="Pfam" id="PF14916">
    <property type="entry name" value="CCDC92"/>
    <property type="match status" value="1"/>
</dbReference>
<evidence type="ECO:0000256" key="1">
    <source>
        <dbReference type="ARBA" id="ARBA00023054"/>
    </source>
</evidence>
<sequence>MSGSNLPPLWHSPDWTRATIARKSSSPRRFPANQPRHPLPAVLLAVRGGVEGPGGPVASRQSELDPRVASLERNIQFLQQQHKETLEKLHAEIEYLRKENKELKYKLIMDLHKTSRKGLMYSLQDTRPPPEDRETHTGLYLEEPLEDTTVLLQDQALSSRKGSKVPRSVWQKDGTDMTGRLITSLQPLRIHSSPSHPPRAPTLQECEVIIRQLFNANYLQSQEIARVKVLLKDIVLGKNITPEHHILSKTCLVAGKCKPVEERKFPKLGLQSFPEKMSGPSHSGVVLPALKQNLSSNIANRHRRTHAKHRDHFKWTLH</sequence>
<dbReference type="Proteomes" id="UP001352852">
    <property type="component" value="Unassembled WGS sequence"/>
</dbReference>
<gene>
    <name evidence="5" type="ORF">CHARACLAT_021825</name>
</gene>
<feature type="coiled-coil region" evidence="2">
    <location>
        <begin position="68"/>
        <end position="106"/>
    </location>
</feature>
<evidence type="ECO:0008006" key="7">
    <source>
        <dbReference type="Google" id="ProtNLM"/>
    </source>
</evidence>
<reference evidence="5 6" key="1">
    <citation type="submission" date="2021-06" db="EMBL/GenBank/DDBJ databases">
        <authorList>
            <person name="Palmer J.M."/>
        </authorList>
    </citation>
    <scope>NUCLEOTIDE SEQUENCE [LARGE SCALE GENOMIC DNA]</scope>
    <source>
        <strain evidence="5 6">CL_MEX2019</strain>
        <tissue evidence="5">Muscle</tissue>
    </source>
</reference>